<organism evidence="5 6">
    <name type="scientific">Pyrococcus furiosus (strain ATCC 43587 / DSM 3638 / JCM 8422 / Vc1)</name>
    <dbReference type="NCBI Taxonomy" id="186497"/>
    <lineage>
        <taxon>Archaea</taxon>
        <taxon>Methanobacteriati</taxon>
        <taxon>Methanobacteriota</taxon>
        <taxon>Thermococci</taxon>
        <taxon>Thermococcales</taxon>
        <taxon>Thermococcaceae</taxon>
        <taxon>Pyrococcus</taxon>
    </lineage>
</organism>
<dbReference type="SUPFAM" id="SSF52540">
    <property type="entry name" value="P-loop containing nucleoside triphosphate hydrolases"/>
    <property type="match status" value="1"/>
</dbReference>
<proteinExistence type="predicted"/>
<dbReference type="OrthoDB" id="24644at2157"/>
<dbReference type="EMBL" id="CP023154">
    <property type="protein sequence ID" value="QEK78215.1"/>
    <property type="molecule type" value="Genomic_DNA"/>
</dbReference>
<evidence type="ECO:0000256" key="3">
    <source>
        <dbReference type="ARBA" id="ARBA00022840"/>
    </source>
</evidence>
<dbReference type="Gene3D" id="3.40.50.300">
    <property type="entry name" value="P-loop containing nucleotide triphosphate hydrolases"/>
    <property type="match status" value="1"/>
</dbReference>
<feature type="domain" description="ABC transporter" evidence="4">
    <location>
        <begin position="1"/>
        <end position="225"/>
    </location>
</feature>
<dbReference type="RefSeq" id="WP_011011619.1">
    <property type="nucleotide sequence ID" value="NC_003413.1"/>
</dbReference>
<evidence type="ECO:0000313" key="5">
    <source>
        <dbReference type="EMBL" id="QEK78215.1"/>
    </source>
</evidence>
<evidence type="ECO:0000259" key="4">
    <source>
        <dbReference type="PROSITE" id="PS50893"/>
    </source>
</evidence>
<dbReference type="PANTHER" id="PTHR42794:SF2">
    <property type="entry name" value="ABC TRANSPORTER ATP-BINDING PROTEIN"/>
    <property type="match status" value="1"/>
</dbReference>
<dbReference type="CDD" id="cd03214">
    <property type="entry name" value="ABC_Iron-Siderophores_B12_Hemin"/>
    <property type="match status" value="1"/>
</dbReference>
<evidence type="ECO:0000313" key="6">
    <source>
        <dbReference type="Proteomes" id="UP000324354"/>
    </source>
</evidence>
<dbReference type="AlphaFoldDB" id="A0A5C0XP71"/>
<dbReference type="Proteomes" id="UP000324354">
    <property type="component" value="Chromosome"/>
</dbReference>
<dbReference type="InterPro" id="IPR027417">
    <property type="entry name" value="P-loop_NTPase"/>
</dbReference>
<keyword evidence="3 5" id="KW-0067">ATP-binding</keyword>
<keyword evidence="2" id="KW-0547">Nucleotide-binding</keyword>
<dbReference type="GeneID" id="41712304"/>
<gene>
    <name evidence="5" type="ORF">PFDSM3638_02505</name>
</gene>
<dbReference type="GeneID" id="13302314"/>
<dbReference type="Pfam" id="PF00005">
    <property type="entry name" value="ABC_tran"/>
    <property type="match status" value="1"/>
</dbReference>
<dbReference type="InterPro" id="IPR003593">
    <property type="entry name" value="AAA+_ATPase"/>
</dbReference>
<dbReference type="InterPro" id="IPR003439">
    <property type="entry name" value="ABC_transporter-like_ATP-bd"/>
</dbReference>
<evidence type="ECO:0000256" key="1">
    <source>
        <dbReference type="ARBA" id="ARBA00022448"/>
    </source>
</evidence>
<accession>A0A5C0XP71</accession>
<dbReference type="PROSITE" id="PS50893">
    <property type="entry name" value="ABC_TRANSPORTER_2"/>
    <property type="match status" value="1"/>
</dbReference>
<evidence type="ECO:0000256" key="2">
    <source>
        <dbReference type="ARBA" id="ARBA00022741"/>
    </source>
</evidence>
<protein>
    <submittedName>
        <fullName evidence="5">ABC transporter ATP-binding protein</fullName>
    </submittedName>
</protein>
<dbReference type="GO" id="GO:0016887">
    <property type="term" value="F:ATP hydrolysis activity"/>
    <property type="evidence" value="ECO:0007669"/>
    <property type="project" value="InterPro"/>
</dbReference>
<name>A0A5C0XP71_PYRFU</name>
<dbReference type="FunFam" id="3.40.50.300:FF:000134">
    <property type="entry name" value="Iron-enterobactin ABC transporter ATP-binding protein"/>
    <property type="match status" value="1"/>
</dbReference>
<keyword evidence="1" id="KW-0813">Transport</keyword>
<dbReference type="SMART" id="SM00382">
    <property type="entry name" value="AAA"/>
    <property type="match status" value="1"/>
</dbReference>
<dbReference type="GO" id="GO:0005524">
    <property type="term" value="F:ATP binding"/>
    <property type="evidence" value="ECO:0007669"/>
    <property type="project" value="UniProtKB-KW"/>
</dbReference>
<sequence length="238" mass="26466">MHKLKVSVSFSYGKKEIVKNVEFEGKVGEIIAIIGPNGAGKSTLLKCIAGILKPRGIIEYNGIDLTKLKPKERAKIVGYVPQSSYPEFAFTVEEFVELGTYAGKGDVDEAIRRVGLWEKRKEFITNLSGGEYQLTLIARALAQGGDIMLLDEPTSHLDINHTREIMEILQELKKEKLIIAVFHDLNLAINYADEIIVLKNGETAWKGKSKEISEEVIEATYGIKPRIVREDGIVAVLP</sequence>
<reference evidence="5 6" key="1">
    <citation type="submission" date="2017-08" db="EMBL/GenBank/DDBJ databases">
        <title>Resequencing and Reannotation of the genome of Pyrococcus furiosus type strain DSM3638.</title>
        <authorList>
            <person name="Reichelt R.M."/>
            <person name="Bunk B."/>
        </authorList>
    </citation>
    <scope>NUCLEOTIDE SEQUENCE [LARGE SCALE GENOMIC DNA]</scope>
    <source>
        <strain evidence="5 6">DSM 3638</strain>
    </source>
</reference>
<dbReference type="PANTHER" id="PTHR42794">
    <property type="entry name" value="HEMIN IMPORT ATP-BINDING PROTEIN HMUV"/>
    <property type="match status" value="1"/>
</dbReference>